<feature type="region of interest" description="Disordered" evidence="4">
    <location>
        <begin position="1"/>
        <end position="88"/>
    </location>
</feature>
<evidence type="ECO:0000256" key="1">
    <source>
        <dbReference type="ARBA" id="ARBA00009291"/>
    </source>
</evidence>
<name>A0A388KHE6_CHABU</name>
<feature type="coiled-coil region" evidence="3">
    <location>
        <begin position="221"/>
        <end position="248"/>
    </location>
</feature>
<evidence type="ECO:0000256" key="2">
    <source>
        <dbReference type="ARBA" id="ARBA00023054"/>
    </source>
</evidence>
<dbReference type="Gramene" id="GBG69427">
    <property type="protein sequence ID" value="GBG69427"/>
    <property type="gene ID" value="CBR_g4121"/>
</dbReference>
<organism evidence="5 6">
    <name type="scientific">Chara braunii</name>
    <name type="common">Braun's stonewort</name>
    <dbReference type="NCBI Taxonomy" id="69332"/>
    <lineage>
        <taxon>Eukaryota</taxon>
        <taxon>Viridiplantae</taxon>
        <taxon>Streptophyta</taxon>
        <taxon>Charophyceae</taxon>
        <taxon>Charales</taxon>
        <taxon>Characeae</taxon>
        <taxon>Chara</taxon>
    </lineage>
</organism>
<accession>A0A388KHE6</accession>
<comment type="similarity">
    <text evidence="1">Belongs to the ADIP family.</text>
</comment>
<dbReference type="EMBL" id="BFEA01000114">
    <property type="protein sequence ID" value="GBG69427.1"/>
    <property type="molecule type" value="Genomic_DNA"/>
</dbReference>
<gene>
    <name evidence="5" type="ORF">CBR_g4121</name>
</gene>
<evidence type="ECO:0000256" key="3">
    <source>
        <dbReference type="SAM" id="Coils"/>
    </source>
</evidence>
<dbReference type="PANTHER" id="PTHR47057">
    <property type="entry name" value="AFADIN/ALPHA-ACTININ-BINDING"/>
    <property type="match status" value="1"/>
</dbReference>
<dbReference type="Pfam" id="PF11559">
    <property type="entry name" value="ADIP"/>
    <property type="match status" value="1"/>
</dbReference>
<dbReference type="AlphaFoldDB" id="A0A388KHE6"/>
<comment type="caution">
    <text evidence="5">The sequence shown here is derived from an EMBL/GenBank/DDBJ whole genome shotgun (WGS) entry which is preliminary data.</text>
</comment>
<evidence type="ECO:0000313" key="5">
    <source>
        <dbReference type="EMBL" id="GBG69427.1"/>
    </source>
</evidence>
<dbReference type="PANTHER" id="PTHR47057:SF1">
    <property type="entry name" value="AFADIN_ALPHA-ACTININ-BINDING PROTEIN"/>
    <property type="match status" value="1"/>
</dbReference>
<evidence type="ECO:0000256" key="4">
    <source>
        <dbReference type="SAM" id="MobiDB-lite"/>
    </source>
</evidence>
<sequence length="556" mass="62801">MHSRLSASDDSEDGVEEEGKVAESISGSGMPLWTALVPGYQHGSSADQADVGKNADDDDSDEDVGAGRSDGPGKGLQAEKVAGSDSSFPDVNNLDASIRYLNQMLVVYGFPSPLDLTPAPADNAAVAKTCNCLYALLQQRQRDIEFRDSMTEQRQRLLSATSRLEAKVERLETQLTSKDRELTTMTLEKQKMGAAHRVQIDKLQSERDEFQRMSIGMQQLRVQQAHEIRKKEKEYTKLQERLNQVVMEKKKESKAGMDIVNMLQKEGRQRGTWSGKKADSDFYKMIVDSYEAKKQELLVENADLRASLRSLQADMRELLNSQGHVKGDANHMGAVMTPCETPLRGRTDIFDLPYHLTRDEIENSMRAKIASIRERMEHLQSAQSMVPERETATQREIDLEAQLLEARSLIQEQESIIQMSISIGDAPRHSERMNMELQQEAALSAMEEDRALLEERKRQLESERAAYESMALQLDEERRKLGRERRKLEEEQRAWQTSLQLWGGGNVSSPQEEGHHHVSGASDVDISHSKLRQSAADRLLQEEKFRLPIPPLGDTV</sequence>
<dbReference type="InterPro" id="IPR021622">
    <property type="entry name" value="Afadin/alpha-actinin-bd"/>
</dbReference>
<dbReference type="OMA" id="QHCKEMI"/>
<dbReference type="STRING" id="69332.A0A388KHE6"/>
<keyword evidence="2 3" id="KW-0175">Coiled coil</keyword>
<dbReference type="Proteomes" id="UP000265515">
    <property type="component" value="Unassembled WGS sequence"/>
</dbReference>
<proteinExistence type="inferred from homology"/>
<protein>
    <submittedName>
        <fullName evidence="5">Uncharacterized protein</fullName>
    </submittedName>
</protein>
<feature type="region of interest" description="Disordered" evidence="4">
    <location>
        <begin position="503"/>
        <end position="556"/>
    </location>
</feature>
<evidence type="ECO:0000313" key="6">
    <source>
        <dbReference type="Proteomes" id="UP000265515"/>
    </source>
</evidence>
<feature type="coiled-coil region" evidence="3">
    <location>
        <begin position="154"/>
        <end position="188"/>
    </location>
</feature>
<keyword evidence="6" id="KW-1185">Reference proteome</keyword>
<dbReference type="OrthoDB" id="312015at2759"/>
<reference evidence="5 6" key="1">
    <citation type="journal article" date="2018" name="Cell">
        <title>The Chara Genome: Secondary Complexity and Implications for Plant Terrestrialization.</title>
        <authorList>
            <person name="Nishiyama T."/>
            <person name="Sakayama H."/>
            <person name="Vries J.D."/>
            <person name="Buschmann H."/>
            <person name="Saint-Marcoux D."/>
            <person name="Ullrich K.K."/>
            <person name="Haas F.B."/>
            <person name="Vanderstraeten L."/>
            <person name="Becker D."/>
            <person name="Lang D."/>
            <person name="Vosolsobe S."/>
            <person name="Rombauts S."/>
            <person name="Wilhelmsson P.K.I."/>
            <person name="Janitza P."/>
            <person name="Kern R."/>
            <person name="Heyl A."/>
            <person name="Rumpler F."/>
            <person name="Villalobos L.I.A.C."/>
            <person name="Clay J.M."/>
            <person name="Skokan R."/>
            <person name="Toyoda A."/>
            <person name="Suzuki Y."/>
            <person name="Kagoshima H."/>
            <person name="Schijlen E."/>
            <person name="Tajeshwar N."/>
            <person name="Catarino B."/>
            <person name="Hetherington A.J."/>
            <person name="Saltykova A."/>
            <person name="Bonnot C."/>
            <person name="Breuninger H."/>
            <person name="Symeonidi A."/>
            <person name="Radhakrishnan G.V."/>
            <person name="Van Nieuwerburgh F."/>
            <person name="Deforce D."/>
            <person name="Chang C."/>
            <person name="Karol K.G."/>
            <person name="Hedrich R."/>
            <person name="Ulvskov P."/>
            <person name="Glockner G."/>
            <person name="Delwiche C.F."/>
            <person name="Petrasek J."/>
            <person name="Van de Peer Y."/>
            <person name="Friml J."/>
            <person name="Beilby M."/>
            <person name="Dolan L."/>
            <person name="Kohara Y."/>
            <person name="Sugano S."/>
            <person name="Fujiyama A."/>
            <person name="Delaux P.-M."/>
            <person name="Quint M."/>
            <person name="TheiBen G."/>
            <person name="Hagemann M."/>
            <person name="Harholt J."/>
            <person name="Dunand C."/>
            <person name="Zachgo S."/>
            <person name="Langdale J."/>
            <person name="Maumus F."/>
            <person name="Straeten D.V.D."/>
            <person name="Gould S.B."/>
            <person name="Rensing S.A."/>
        </authorList>
    </citation>
    <scope>NUCLEOTIDE SEQUENCE [LARGE SCALE GENOMIC DNA]</scope>
    <source>
        <strain evidence="5 6">S276</strain>
    </source>
</reference>
<feature type="coiled-coil region" evidence="3">
    <location>
        <begin position="443"/>
        <end position="494"/>
    </location>
</feature>
<feature type="coiled-coil region" evidence="3">
    <location>
        <begin position="287"/>
        <end position="321"/>
    </location>
</feature>